<reference evidence="2" key="1">
    <citation type="submission" date="2021-03" db="EMBL/GenBank/DDBJ databases">
        <authorList>
            <person name="Bekaert M."/>
        </authorList>
    </citation>
    <scope>NUCLEOTIDE SEQUENCE</scope>
</reference>
<dbReference type="SUPFAM" id="SSF57938">
    <property type="entry name" value="DnaJ/Hsp40 cysteine-rich domain"/>
    <property type="match status" value="1"/>
</dbReference>
<organism evidence="2 3">
    <name type="scientific">Mytilus edulis</name>
    <name type="common">Blue mussel</name>
    <dbReference type="NCBI Taxonomy" id="6550"/>
    <lineage>
        <taxon>Eukaryota</taxon>
        <taxon>Metazoa</taxon>
        <taxon>Spiralia</taxon>
        <taxon>Lophotrochozoa</taxon>
        <taxon>Mollusca</taxon>
        <taxon>Bivalvia</taxon>
        <taxon>Autobranchia</taxon>
        <taxon>Pteriomorphia</taxon>
        <taxon>Mytilida</taxon>
        <taxon>Mytiloidea</taxon>
        <taxon>Mytilidae</taxon>
        <taxon>Mytilinae</taxon>
        <taxon>Mytilus</taxon>
    </lineage>
</organism>
<dbReference type="PANTHER" id="PTHR48465">
    <property type="entry name" value="PROTEIN SSUH2 HOMOLOG"/>
    <property type="match status" value="1"/>
</dbReference>
<name>A0A8S3QRK7_MYTED</name>
<gene>
    <name evidence="2" type="ORF">MEDL_12349</name>
</gene>
<protein>
    <recommendedName>
        <fullName evidence="4">Protein SSUH2 homolog</fullName>
    </recommendedName>
</protein>
<dbReference type="OrthoDB" id="6081581at2759"/>
<evidence type="ECO:0000256" key="1">
    <source>
        <dbReference type="SAM" id="MobiDB-lite"/>
    </source>
</evidence>
<dbReference type="Proteomes" id="UP000683360">
    <property type="component" value="Unassembled WGS sequence"/>
</dbReference>
<accession>A0A8S3QRK7</accession>
<feature type="compositionally biased region" description="Acidic residues" evidence="1">
    <location>
        <begin position="15"/>
        <end position="31"/>
    </location>
</feature>
<feature type="region of interest" description="Disordered" evidence="1">
    <location>
        <begin position="1"/>
        <end position="47"/>
    </location>
</feature>
<dbReference type="EMBL" id="CAJPWZ010000650">
    <property type="protein sequence ID" value="CAG2197615.1"/>
    <property type="molecule type" value="Genomic_DNA"/>
</dbReference>
<dbReference type="AlphaFoldDB" id="A0A8S3QRK7"/>
<evidence type="ECO:0000313" key="2">
    <source>
        <dbReference type="EMBL" id="CAG2197615.1"/>
    </source>
</evidence>
<evidence type="ECO:0008006" key="4">
    <source>
        <dbReference type="Google" id="ProtNLM"/>
    </source>
</evidence>
<sequence>MSKAIRRMPQVSPADESDDGESGDDTVDPDEPVIAGEGIGENAKVAPPQDMGSVPGYPNVKFDASLLPPPPSIVPKASDYKQPEFTKVPVITEETARTALLDYVEDQFCWGKGTAKKLQFTNLQSSTSYHYILETYTETRSTKYENVAFKGQPIDGPQYGIPPGPWDIITNPCDIFSDEIRKMEVPHTASVKPCHRCKATGYLICSSCSGRGRKRCGGCNGRGRKRRRVKRKNGWRTVTRTCGGCHGTGKRRCHRCSGTGRVVCGTCEGTTQLKWFIQLTITWKNNLGHHIVEKTDLPDELIKDVAGTLGFQDTQPRVLPIAMFPEPEINQASHRLVNEHSRFPNCRILMQRHVIRMVPVTQCDYQHKETTLNYFVYGLDCKVHAPTYPDQCCWGCTILPNAGGPDSVDKNDPVILEGIGENDKVGLPTDLQVIPGYSIEGGSLPPPMPPLATSVPDKASYKQPEMQEVPVISHERAKKALLDHIETQCCWGKGTANKITTFENLESSTTYHYTLETFTETRSTQWQMEPFRGQFIDGPENGIPVHPWGIPLTSVEQFRDFETRSVEVPHTASVRPCHRCQAGGFLICAGCEGRGRLHCGMCKGKGRRQQRVKDSQGVWRSGVHRCDICDGSGKKPCSRCNGTARVTCPSCQGQTRLKWYIQLLVTWKTYKGDHAVGKSNVPKVLVTRVPGTIAFEDVQPMLYPITKSPDPEIMTASARLLAEHKFPHSLILMQRHKIKVVPVTKCEYRHNNKLMSYYVYGLDCRVHAPDYPDQCCYGCEIM</sequence>
<dbReference type="InterPro" id="IPR036410">
    <property type="entry name" value="HSP_DnaJ_Cys-rich_dom_sf"/>
</dbReference>
<keyword evidence="3" id="KW-1185">Reference proteome</keyword>
<comment type="caution">
    <text evidence="2">The sequence shown here is derived from an EMBL/GenBank/DDBJ whole genome shotgun (WGS) entry which is preliminary data.</text>
</comment>
<dbReference type="PANTHER" id="PTHR48465:SF1">
    <property type="entry name" value="PROTEIN SSUH2 HOMOLOG"/>
    <property type="match status" value="1"/>
</dbReference>
<dbReference type="InterPro" id="IPR052789">
    <property type="entry name" value="SSUH2_homolog"/>
</dbReference>
<evidence type="ECO:0000313" key="3">
    <source>
        <dbReference type="Proteomes" id="UP000683360"/>
    </source>
</evidence>
<proteinExistence type="predicted"/>